<dbReference type="Pfam" id="PF13476">
    <property type="entry name" value="AAA_23"/>
    <property type="match status" value="1"/>
</dbReference>
<dbReference type="GO" id="GO:0006302">
    <property type="term" value="P:double-strand break repair"/>
    <property type="evidence" value="ECO:0007669"/>
    <property type="project" value="InterPro"/>
</dbReference>
<protein>
    <submittedName>
        <fullName evidence="3">AAA family ATPase</fullName>
    </submittedName>
</protein>
<dbReference type="Pfam" id="PF13304">
    <property type="entry name" value="AAA_21"/>
    <property type="match status" value="1"/>
</dbReference>
<evidence type="ECO:0000313" key="3">
    <source>
        <dbReference type="EMBL" id="MQT81358.1"/>
    </source>
</evidence>
<dbReference type="InterPro" id="IPR051396">
    <property type="entry name" value="Bact_Antivir_Def_Nuclease"/>
</dbReference>
<feature type="domain" description="Rad50/SbcC-type AAA" evidence="2">
    <location>
        <begin position="4"/>
        <end position="57"/>
    </location>
</feature>
<proteinExistence type="predicted"/>
<name>A0A6A7YX22_9PSED</name>
<dbReference type="RefSeq" id="WP_153386824.1">
    <property type="nucleotide sequence ID" value="NZ_WIWC01000024.1"/>
</dbReference>
<sequence length="383" mass="42126">MISSLQLKNFVAFTDLAIEFSPGINIIIGENGTGKTQLLKAILALCGPEVRAEQPGEQLASKLCRLYQPLSGRVGELRRNGSRGEAVLRAEFAQGQQLTVRFNGSASAVKIPKVLGPAIAPATFLPTKEVLSLVRGLTAEQPDFATIERIFDDGYLDLANQLTREGTEDLGSKVRLNPRFASIVPRLANLIGGQYLLVKGRFVFQPGQYQENKAPTRTSEANNALMYQDSTEWRFIPASKKCLSSTMTAEGFRKIGVLQRLLSNGCLNPGASGPLLWDEPESNLNPKLMKDLVLALLELARNGQQVILATHDYVLLKWFDLLLDKKGKGDQVRFHVLSREAETGQVLLDTMDDYRAIEPNAIAETFNELTKEQVARKMGGLGK</sequence>
<organism evidence="3">
    <name type="scientific">Pseudomonas helleri</name>
    <dbReference type="NCBI Taxonomy" id="1608996"/>
    <lineage>
        <taxon>Bacteria</taxon>
        <taxon>Pseudomonadati</taxon>
        <taxon>Pseudomonadota</taxon>
        <taxon>Gammaproteobacteria</taxon>
        <taxon>Pseudomonadales</taxon>
        <taxon>Pseudomonadaceae</taxon>
        <taxon>Pseudomonas</taxon>
    </lineage>
</organism>
<feature type="domain" description="ATPase AAA-type core" evidence="1">
    <location>
        <begin position="275"/>
        <end position="316"/>
    </location>
</feature>
<dbReference type="GO" id="GO:0016887">
    <property type="term" value="F:ATP hydrolysis activity"/>
    <property type="evidence" value="ECO:0007669"/>
    <property type="project" value="InterPro"/>
</dbReference>
<evidence type="ECO:0000259" key="2">
    <source>
        <dbReference type="Pfam" id="PF13476"/>
    </source>
</evidence>
<dbReference type="PANTHER" id="PTHR43581">
    <property type="entry name" value="ATP/GTP PHOSPHATASE"/>
    <property type="match status" value="1"/>
</dbReference>
<dbReference type="EMBL" id="WIWC01000024">
    <property type="protein sequence ID" value="MQT81358.1"/>
    <property type="molecule type" value="Genomic_DNA"/>
</dbReference>
<comment type="caution">
    <text evidence="3">The sequence shown here is derived from an EMBL/GenBank/DDBJ whole genome shotgun (WGS) entry which is preliminary data.</text>
</comment>
<evidence type="ECO:0000259" key="1">
    <source>
        <dbReference type="Pfam" id="PF13304"/>
    </source>
</evidence>
<accession>A0A6A7YX22</accession>
<dbReference type="InterPro" id="IPR003959">
    <property type="entry name" value="ATPase_AAA_core"/>
</dbReference>
<gene>
    <name evidence="3" type="ORF">GHN86_14975</name>
</gene>
<dbReference type="CDD" id="cd00267">
    <property type="entry name" value="ABC_ATPase"/>
    <property type="match status" value="1"/>
</dbReference>
<dbReference type="SUPFAM" id="SSF52540">
    <property type="entry name" value="P-loop containing nucleoside triphosphate hydrolases"/>
    <property type="match status" value="1"/>
</dbReference>
<dbReference type="GO" id="GO:0005524">
    <property type="term" value="F:ATP binding"/>
    <property type="evidence" value="ECO:0007669"/>
    <property type="project" value="InterPro"/>
</dbReference>
<reference evidence="3" key="1">
    <citation type="submission" date="2019-10" db="EMBL/GenBank/DDBJ databases">
        <title>Evaluation of single-gene subtyping targets for Pseudomonas.</title>
        <authorList>
            <person name="Reichler S.J."/>
            <person name="Orsi R.H."/>
            <person name="Wiedmann M."/>
            <person name="Martin N.H."/>
            <person name="Murphy S.I."/>
        </authorList>
    </citation>
    <scope>NUCLEOTIDE SEQUENCE</scope>
    <source>
        <strain evidence="3">FSL R10-2339</strain>
    </source>
</reference>
<dbReference type="InterPro" id="IPR038729">
    <property type="entry name" value="Rad50/SbcC_AAA"/>
</dbReference>
<dbReference type="PANTHER" id="PTHR43581:SF2">
    <property type="entry name" value="EXCINUCLEASE ATPASE SUBUNIT"/>
    <property type="match status" value="1"/>
</dbReference>
<dbReference type="Gene3D" id="3.40.50.300">
    <property type="entry name" value="P-loop containing nucleotide triphosphate hydrolases"/>
    <property type="match status" value="2"/>
</dbReference>
<dbReference type="AlphaFoldDB" id="A0A6A7YX22"/>
<dbReference type="InterPro" id="IPR027417">
    <property type="entry name" value="P-loop_NTPase"/>
</dbReference>